<evidence type="ECO:0000313" key="6">
    <source>
        <dbReference type="Proteomes" id="UP000824219"/>
    </source>
</evidence>
<evidence type="ECO:0000256" key="3">
    <source>
        <dbReference type="SAM" id="MobiDB-lite"/>
    </source>
</evidence>
<proteinExistence type="inferred from homology"/>
<dbReference type="Proteomes" id="UP000824219">
    <property type="component" value="Linkage Group LG14"/>
</dbReference>
<dbReference type="SUPFAM" id="SSF52047">
    <property type="entry name" value="RNI-like"/>
    <property type="match status" value="1"/>
</dbReference>
<dbReference type="SMART" id="SM00367">
    <property type="entry name" value="LRR_CC"/>
    <property type="match status" value="6"/>
</dbReference>
<feature type="domain" description="F-box/LRR-repeat protein 15-like leucin rich repeat" evidence="4">
    <location>
        <begin position="48"/>
        <end position="231"/>
    </location>
</feature>
<sequence length="369" mass="40599">MDSLLDLCAVCVAQRADRYIECIRTLPFNIKDKLLRIITAKGTLTDSNISQLLHAGIRTLSLQNCNVSDSALRQIHCQHLKAIILIGCVHITSQGLEALASHCAGLQIVDLTGCVRVCDSGVRVLAQRCKRLEVISLSECPAISDAALIELGANCSCLYSIDFGGTEVTDEGVIGLATGVCCQSLKELQMVRCRNLTDKAVAAVLSNCVNIRIFHFHGCPLMTDKSREALHNFIGPKKIQQEIAGEFQRPREVVADKLAACLTEQTTKKRKQEDELTSKAAAGAVANQDKQEREKKEKKAAMLRSIAEHREAVCKKEKQDASEILNANKAADLLFLHNQKTKAQKRKEEAKLLQDFHVHQMDGYVTAPS</sequence>
<evidence type="ECO:0000259" key="4">
    <source>
        <dbReference type="Pfam" id="PF25372"/>
    </source>
</evidence>
<dbReference type="EMBL" id="JAHKSW010000014">
    <property type="protein sequence ID" value="KAG7324038.1"/>
    <property type="molecule type" value="Genomic_DNA"/>
</dbReference>
<name>A0A9D3NJG1_9TELE</name>
<accession>A0A9D3NJG1</accession>
<evidence type="ECO:0000256" key="1">
    <source>
        <dbReference type="ARBA" id="ARBA00038257"/>
    </source>
</evidence>
<dbReference type="Gene3D" id="3.80.10.10">
    <property type="entry name" value="Ribonuclease Inhibitor"/>
    <property type="match status" value="1"/>
</dbReference>
<dbReference type="GO" id="GO:0031146">
    <property type="term" value="P:SCF-dependent proteasomal ubiquitin-dependent protein catabolic process"/>
    <property type="evidence" value="ECO:0007669"/>
    <property type="project" value="TreeGrafter"/>
</dbReference>
<evidence type="ECO:0000313" key="5">
    <source>
        <dbReference type="EMBL" id="KAG7324038.1"/>
    </source>
</evidence>
<comment type="caution">
    <text evidence="5">The sequence shown here is derived from an EMBL/GenBank/DDBJ whole genome shotgun (WGS) entry which is preliminary data.</text>
</comment>
<evidence type="ECO:0000256" key="2">
    <source>
        <dbReference type="ARBA" id="ARBA00039628"/>
    </source>
</evidence>
<organism evidence="5 6">
    <name type="scientific">Hemibagrus wyckioides</name>
    <dbReference type="NCBI Taxonomy" id="337641"/>
    <lineage>
        <taxon>Eukaryota</taxon>
        <taxon>Metazoa</taxon>
        <taxon>Chordata</taxon>
        <taxon>Craniata</taxon>
        <taxon>Vertebrata</taxon>
        <taxon>Euteleostomi</taxon>
        <taxon>Actinopterygii</taxon>
        <taxon>Neopterygii</taxon>
        <taxon>Teleostei</taxon>
        <taxon>Ostariophysi</taxon>
        <taxon>Siluriformes</taxon>
        <taxon>Bagridae</taxon>
        <taxon>Hemibagrus</taxon>
    </lineage>
</organism>
<dbReference type="PANTHER" id="PTHR13318:SF254">
    <property type="entry name" value="PROTEIN AMN1 HOMOLOG"/>
    <property type="match status" value="1"/>
</dbReference>
<dbReference type="InterPro" id="IPR006553">
    <property type="entry name" value="Leu-rich_rpt_Cys-con_subtyp"/>
</dbReference>
<gene>
    <name evidence="5" type="ORF">KOW79_012054</name>
</gene>
<protein>
    <recommendedName>
        <fullName evidence="2">Protein AMN1 homolog</fullName>
    </recommendedName>
</protein>
<comment type="similarity">
    <text evidence="1">Belongs to the AMN1 family.</text>
</comment>
<dbReference type="AlphaFoldDB" id="A0A9D3NJG1"/>
<reference evidence="5 6" key="1">
    <citation type="submission" date="2021-06" db="EMBL/GenBank/DDBJ databases">
        <title>Chromosome-level genome assembly of the red-tail catfish (Hemibagrus wyckioides).</title>
        <authorList>
            <person name="Shao F."/>
        </authorList>
    </citation>
    <scope>NUCLEOTIDE SEQUENCE [LARGE SCALE GENOMIC DNA]</scope>
    <source>
        <strain evidence="5">EC202008001</strain>
        <tissue evidence="5">Blood</tissue>
    </source>
</reference>
<dbReference type="InterPro" id="IPR057207">
    <property type="entry name" value="FBXL15_LRR"/>
</dbReference>
<dbReference type="PANTHER" id="PTHR13318">
    <property type="entry name" value="PARTNER OF PAIRED, ISOFORM B-RELATED"/>
    <property type="match status" value="1"/>
</dbReference>
<dbReference type="OrthoDB" id="10257471at2759"/>
<dbReference type="Pfam" id="PF25372">
    <property type="entry name" value="DUF7885"/>
    <property type="match status" value="1"/>
</dbReference>
<feature type="region of interest" description="Disordered" evidence="3">
    <location>
        <begin position="269"/>
        <end position="297"/>
    </location>
</feature>
<dbReference type="InterPro" id="IPR032675">
    <property type="entry name" value="LRR_dom_sf"/>
</dbReference>
<dbReference type="GO" id="GO:0019005">
    <property type="term" value="C:SCF ubiquitin ligase complex"/>
    <property type="evidence" value="ECO:0007669"/>
    <property type="project" value="TreeGrafter"/>
</dbReference>
<keyword evidence="6" id="KW-1185">Reference proteome</keyword>